<accession>A0AAV7W858</accession>
<dbReference type="EMBL" id="JANPWB010000002">
    <property type="protein sequence ID" value="KAJ1209563.1"/>
    <property type="molecule type" value="Genomic_DNA"/>
</dbReference>
<evidence type="ECO:0000313" key="1">
    <source>
        <dbReference type="EMBL" id="KAJ1209563.1"/>
    </source>
</evidence>
<evidence type="ECO:0000313" key="2">
    <source>
        <dbReference type="Proteomes" id="UP001066276"/>
    </source>
</evidence>
<dbReference type="Proteomes" id="UP001066276">
    <property type="component" value="Chromosome 1_2"/>
</dbReference>
<gene>
    <name evidence="1" type="ORF">NDU88_004937</name>
</gene>
<organism evidence="1 2">
    <name type="scientific">Pleurodeles waltl</name>
    <name type="common">Iberian ribbed newt</name>
    <dbReference type="NCBI Taxonomy" id="8319"/>
    <lineage>
        <taxon>Eukaryota</taxon>
        <taxon>Metazoa</taxon>
        <taxon>Chordata</taxon>
        <taxon>Craniata</taxon>
        <taxon>Vertebrata</taxon>
        <taxon>Euteleostomi</taxon>
        <taxon>Amphibia</taxon>
        <taxon>Batrachia</taxon>
        <taxon>Caudata</taxon>
        <taxon>Salamandroidea</taxon>
        <taxon>Salamandridae</taxon>
        <taxon>Pleurodelinae</taxon>
        <taxon>Pleurodeles</taxon>
    </lineage>
</organism>
<protein>
    <submittedName>
        <fullName evidence="1">Uncharacterized protein</fullName>
    </submittedName>
</protein>
<dbReference type="AlphaFoldDB" id="A0AAV7W858"/>
<name>A0AAV7W858_PLEWA</name>
<keyword evidence="2" id="KW-1185">Reference proteome</keyword>
<sequence length="82" mass="9387">MISFISARAVRDLNSLYLMQHLAQQVGHRQRRPSARWRSSVQAIIGHNKPSTSQLHDKNDRYAAPHYNFPEILGSPPPQDIL</sequence>
<comment type="caution">
    <text evidence="1">The sequence shown here is derived from an EMBL/GenBank/DDBJ whole genome shotgun (WGS) entry which is preliminary data.</text>
</comment>
<proteinExistence type="predicted"/>
<reference evidence="1" key="1">
    <citation type="journal article" date="2022" name="bioRxiv">
        <title>Sequencing and chromosome-scale assembly of the giantPleurodeles waltlgenome.</title>
        <authorList>
            <person name="Brown T."/>
            <person name="Elewa A."/>
            <person name="Iarovenko S."/>
            <person name="Subramanian E."/>
            <person name="Araus A.J."/>
            <person name="Petzold A."/>
            <person name="Susuki M."/>
            <person name="Suzuki K.-i.T."/>
            <person name="Hayashi T."/>
            <person name="Toyoda A."/>
            <person name="Oliveira C."/>
            <person name="Osipova E."/>
            <person name="Leigh N.D."/>
            <person name="Simon A."/>
            <person name="Yun M.H."/>
        </authorList>
    </citation>
    <scope>NUCLEOTIDE SEQUENCE</scope>
    <source>
        <strain evidence="1">20211129_DDA</strain>
        <tissue evidence="1">Liver</tissue>
    </source>
</reference>